<evidence type="ECO:0000256" key="8">
    <source>
        <dbReference type="NCBIfam" id="TIGR03303"/>
    </source>
</evidence>
<dbReference type="PANTHER" id="PTHR12815">
    <property type="entry name" value="SORTING AND ASSEMBLY MACHINERY SAMM50 PROTEIN FAMILY MEMBER"/>
    <property type="match status" value="1"/>
</dbReference>
<dbReference type="RefSeq" id="WP_015423617.1">
    <property type="nucleotide sequence ID" value="NC_020419.1"/>
</dbReference>
<dbReference type="EMBL" id="AP009510">
    <property type="protein sequence ID" value="BAG14093.1"/>
    <property type="molecule type" value="Genomic_DNA"/>
</dbReference>
<dbReference type="InterPro" id="IPR034746">
    <property type="entry name" value="POTRA"/>
</dbReference>
<accession>B1H0R1</accession>
<evidence type="ECO:0000259" key="9">
    <source>
        <dbReference type="PROSITE" id="PS51779"/>
    </source>
</evidence>
<dbReference type="AlphaFoldDB" id="B1H0R1"/>
<evidence type="ECO:0000313" key="10">
    <source>
        <dbReference type="EMBL" id="BAG14093.1"/>
    </source>
</evidence>
<keyword evidence="2" id="KW-1134">Transmembrane beta strand</keyword>
<feature type="domain" description="POTRA" evidence="9">
    <location>
        <begin position="339"/>
        <end position="412"/>
    </location>
</feature>
<dbReference type="Gene3D" id="2.40.160.50">
    <property type="entry name" value="membrane protein fhac: a member of the omp85/tpsb transporter family"/>
    <property type="match status" value="1"/>
</dbReference>
<dbReference type="InterPro" id="IPR010827">
    <property type="entry name" value="BamA/TamA_POTRA"/>
</dbReference>
<dbReference type="Pfam" id="PF01103">
    <property type="entry name" value="Omp85"/>
    <property type="match status" value="1"/>
</dbReference>
<dbReference type="Proteomes" id="UP000001691">
    <property type="component" value="Chromosome"/>
</dbReference>
<sequence>MRTLLVLVLTSILTLFSTYTYAGTVIISDVSIEGLKNVKLISVLSVVNLKKGKCYSNVVARKDVRSILEMGCFDNVEIRFDNISGNLTFVVTEKPYVERIAFNGNLEFSEGKLKRESVLKEKNYYDFSKLEETKKKISSLYGDEGYADCKIEVYPSTDLDTNRMTITFLITENNRIVVEEVKVKGMFFFKEKEILKLMNTNPGKMFREDIYQTDLKSIEMFYKSNGFIDYKFVSPKVVYNDVRTKMFLTLNISEGSRYKISSITYDGNSIVDSKEIEKTIKFKKGQIFNQDKIIEAMNLIYKLYYERRYTCAKIVPHFNKDIDGGIVDVNLSIEENSALYVGNIYIGGLLSTRDQVIRRELLIKPGEVLTNGNLHGSIEKIYNLGFVNNVEHQLFATDNPDVVDLKILITEKDFSGKIGGGIGYSSDNQLVTSAQIQHPNIFGLGQKLSLLGEFCKKKQDYEIEWIEPYIFDKNMSLILNAFNVKKNMNYSSSKDHTYKENRIGFLIKAGHKINNYMSLLFGYSYEHVKLLDISPSLELKIKEELDFAKERDKPSSIFTQFIYDLRDYVFNPSRGSIHIADLYLASDLLGGNVNFVKGIVKSKWFFPTFWKFILSVSLQNGVIIPYKKNQSKIPIYDRFYLGGADTIRGYALRTEIGSLKGSTIMGFMNIEYKFPIVFYKGRELIQGIIFYDIGGSWGNYCNINLVLGSKKENVHSGIGFGIKIMVHLIPLKIEWGYGLNHEKAKRQSQVYFSFGDN</sequence>
<keyword evidence="4" id="KW-0732">Signal</keyword>
<dbReference type="InterPro" id="IPR000184">
    <property type="entry name" value="Bac_surfAg_D15"/>
</dbReference>
<dbReference type="STRING" id="471821.TGRD_610"/>
<evidence type="ECO:0000256" key="3">
    <source>
        <dbReference type="ARBA" id="ARBA00022692"/>
    </source>
</evidence>
<keyword evidence="6" id="KW-0472">Membrane</keyword>
<keyword evidence="5" id="KW-0677">Repeat</keyword>
<evidence type="ECO:0000256" key="6">
    <source>
        <dbReference type="ARBA" id="ARBA00023136"/>
    </source>
</evidence>
<dbReference type="InterPro" id="IPR039910">
    <property type="entry name" value="D15-like"/>
</dbReference>
<evidence type="ECO:0000256" key="2">
    <source>
        <dbReference type="ARBA" id="ARBA00022452"/>
    </source>
</evidence>
<dbReference type="Gene3D" id="3.10.20.310">
    <property type="entry name" value="membrane protein fhac"/>
    <property type="match status" value="5"/>
</dbReference>
<reference evidence="11" key="1">
    <citation type="journal article" date="2008" name="Proc. Natl. Acad. Sci. U.S.A.">
        <title>Complete genome of the uncultured termite group 1 bacteria in a single host protist cell.</title>
        <authorList>
            <person name="Hongoh Y."/>
            <person name="Sharma V.K."/>
            <person name="Prakash T."/>
            <person name="Noda S."/>
            <person name="Taylor T.D."/>
            <person name="Kudo T."/>
            <person name="Sakaki Y."/>
            <person name="Toyoda A."/>
            <person name="Hattori M."/>
            <person name="Ohkuma M."/>
        </authorList>
    </citation>
    <scope>NUCLEOTIDE SEQUENCE [LARGE SCALE GENOMIC DNA]</scope>
    <source>
        <strain evidence="11">Rs-D17 genomovar Ri2008</strain>
    </source>
</reference>
<evidence type="ECO:0000256" key="5">
    <source>
        <dbReference type="ARBA" id="ARBA00022737"/>
    </source>
</evidence>
<dbReference type="PROSITE" id="PS51779">
    <property type="entry name" value="POTRA"/>
    <property type="match status" value="3"/>
</dbReference>
<gene>
    <name evidence="10" type="ordered locus">TGRD_600</name>
</gene>
<keyword evidence="7" id="KW-0998">Cell outer membrane</keyword>
<keyword evidence="11" id="KW-1185">Reference proteome</keyword>
<dbReference type="GO" id="GO:0071709">
    <property type="term" value="P:membrane assembly"/>
    <property type="evidence" value="ECO:0007669"/>
    <property type="project" value="InterPro"/>
</dbReference>
<evidence type="ECO:0000256" key="7">
    <source>
        <dbReference type="ARBA" id="ARBA00023237"/>
    </source>
</evidence>
<protein>
    <recommendedName>
        <fullName evidence="8">Outer membrane protein assembly factor BamA</fullName>
    </recommendedName>
</protein>
<evidence type="ECO:0000256" key="4">
    <source>
        <dbReference type="ARBA" id="ARBA00022729"/>
    </source>
</evidence>
<dbReference type="InterPro" id="IPR023707">
    <property type="entry name" value="OM_assembly_BamA"/>
</dbReference>
<feature type="domain" description="POTRA" evidence="9">
    <location>
        <begin position="25"/>
        <end position="94"/>
    </location>
</feature>
<proteinExistence type="predicted"/>
<dbReference type="HOGENOM" id="CLU_007664_1_1_0"/>
<dbReference type="PANTHER" id="PTHR12815:SF47">
    <property type="entry name" value="TRANSLOCATION AND ASSEMBLY MODULE SUBUNIT TAMA"/>
    <property type="match status" value="1"/>
</dbReference>
<dbReference type="GO" id="GO:0009279">
    <property type="term" value="C:cell outer membrane"/>
    <property type="evidence" value="ECO:0007669"/>
    <property type="project" value="UniProtKB-UniRule"/>
</dbReference>
<name>B1H0R1_ENDTX</name>
<dbReference type="PIRSF" id="PIRSF006076">
    <property type="entry name" value="OM_assembly_OMP85"/>
    <property type="match status" value="1"/>
</dbReference>
<feature type="domain" description="POTRA" evidence="9">
    <location>
        <begin position="95"/>
        <end position="173"/>
    </location>
</feature>
<organism evidence="10 11">
    <name type="scientific">Endomicrobium trichonymphae</name>
    <dbReference type="NCBI Taxonomy" id="1408204"/>
    <lineage>
        <taxon>Bacteria</taxon>
        <taxon>Pseudomonadati</taxon>
        <taxon>Elusimicrobiota</taxon>
        <taxon>Endomicrobiia</taxon>
        <taxon>Endomicrobiales</taxon>
        <taxon>Endomicrobiaceae</taxon>
        <taxon>Candidatus Endomicrobiellum</taxon>
    </lineage>
</organism>
<evidence type="ECO:0000256" key="1">
    <source>
        <dbReference type="ARBA" id="ARBA00004370"/>
    </source>
</evidence>
<dbReference type="KEGG" id="rsd:TGRD_600"/>
<keyword evidence="3" id="KW-0812">Transmembrane</keyword>
<dbReference type="NCBIfam" id="TIGR03303">
    <property type="entry name" value="OM_YaeT"/>
    <property type="match status" value="1"/>
</dbReference>
<comment type="subcellular location">
    <subcellularLocation>
        <location evidence="1">Membrane</location>
    </subcellularLocation>
</comment>
<evidence type="ECO:0000313" key="11">
    <source>
        <dbReference type="Proteomes" id="UP000001691"/>
    </source>
</evidence>
<dbReference type="Pfam" id="PF07244">
    <property type="entry name" value="POTRA"/>
    <property type="match status" value="5"/>
</dbReference>